<proteinExistence type="predicted"/>
<dbReference type="EMBL" id="JASCZI010060582">
    <property type="protein sequence ID" value="MED6134247.1"/>
    <property type="molecule type" value="Genomic_DNA"/>
</dbReference>
<protein>
    <submittedName>
        <fullName evidence="1">Uncharacterized protein</fullName>
    </submittedName>
</protein>
<evidence type="ECO:0000313" key="2">
    <source>
        <dbReference type="Proteomes" id="UP001341840"/>
    </source>
</evidence>
<reference evidence="1 2" key="1">
    <citation type="journal article" date="2023" name="Plants (Basel)">
        <title>Bridging the Gap: Combining Genomics and Transcriptomics Approaches to Understand Stylosanthes scabra, an Orphan Legume from the Brazilian Caatinga.</title>
        <authorList>
            <person name="Ferreira-Neto J.R.C."/>
            <person name="da Silva M.D."/>
            <person name="Binneck E."/>
            <person name="de Melo N.F."/>
            <person name="da Silva R.H."/>
            <person name="de Melo A.L.T.M."/>
            <person name="Pandolfi V."/>
            <person name="Bustamante F.O."/>
            <person name="Brasileiro-Vidal A.C."/>
            <person name="Benko-Iseppon A.M."/>
        </authorList>
    </citation>
    <scope>NUCLEOTIDE SEQUENCE [LARGE SCALE GENOMIC DNA]</scope>
    <source>
        <tissue evidence="1">Leaves</tissue>
    </source>
</reference>
<dbReference type="Proteomes" id="UP001341840">
    <property type="component" value="Unassembled WGS sequence"/>
</dbReference>
<comment type="caution">
    <text evidence="1">The sequence shown here is derived from an EMBL/GenBank/DDBJ whole genome shotgun (WGS) entry which is preliminary data.</text>
</comment>
<accession>A0ABU6SD68</accession>
<name>A0ABU6SD68_9FABA</name>
<sequence>MDSTTKQGAVPLNRRLQQAAKEVRMLLHHHHVGRLLCTSSNSDLSNRTLLPFSQINRGSATFTGAVEALLDSFPPHLRFAFVFHLPSLPLRFCPCVFIIYLYSHCSSSIRIHVPYLSVKELKHRSVGIRGGTEGV</sequence>
<organism evidence="1 2">
    <name type="scientific">Stylosanthes scabra</name>
    <dbReference type="NCBI Taxonomy" id="79078"/>
    <lineage>
        <taxon>Eukaryota</taxon>
        <taxon>Viridiplantae</taxon>
        <taxon>Streptophyta</taxon>
        <taxon>Embryophyta</taxon>
        <taxon>Tracheophyta</taxon>
        <taxon>Spermatophyta</taxon>
        <taxon>Magnoliopsida</taxon>
        <taxon>eudicotyledons</taxon>
        <taxon>Gunneridae</taxon>
        <taxon>Pentapetalae</taxon>
        <taxon>rosids</taxon>
        <taxon>fabids</taxon>
        <taxon>Fabales</taxon>
        <taxon>Fabaceae</taxon>
        <taxon>Papilionoideae</taxon>
        <taxon>50 kb inversion clade</taxon>
        <taxon>dalbergioids sensu lato</taxon>
        <taxon>Dalbergieae</taxon>
        <taxon>Pterocarpus clade</taxon>
        <taxon>Stylosanthes</taxon>
    </lineage>
</organism>
<evidence type="ECO:0000313" key="1">
    <source>
        <dbReference type="EMBL" id="MED6134247.1"/>
    </source>
</evidence>
<gene>
    <name evidence="1" type="ORF">PIB30_035213</name>
</gene>
<keyword evidence="2" id="KW-1185">Reference proteome</keyword>